<protein>
    <submittedName>
        <fullName evidence="2">Uncharacterized protein</fullName>
    </submittedName>
</protein>
<feature type="compositionally biased region" description="Polar residues" evidence="1">
    <location>
        <begin position="29"/>
        <end position="47"/>
    </location>
</feature>
<gene>
    <name evidence="2" type="ORF">RD2015_3096</name>
</gene>
<keyword evidence="3" id="KW-1185">Reference proteome</keyword>
<name>A0A0U3E2Z3_9BURK</name>
<evidence type="ECO:0000313" key="2">
    <source>
        <dbReference type="EMBL" id="ALV07557.1"/>
    </source>
</evidence>
<sequence length="205" mass="21419">MATAAPGPSQGARSDALSVPSRRFADNAMSVSGNAQPGTTATRSVASPQPRKRLPGEADLDGDEDALPTVEAADTAASRAATPASGPDLAAQAIAIPPLSMLPVGAPAPPAELSGDWAHGLADTVLTLCTGSDPNFHSWTVQVPIDSAALPHTELRMTFSRHHLLLRFSTQSTQSYALISAHQSQLHRLLSRDLPGDRHIDIELT</sequence>
<accession>A0A0U3E2Z3</accession>
<dbReference type="AlphaFoldDB" id="A0A0U3E2Z3"/>
<dbReference type="EMBL" id="CP013729">
    <property type="protein sequence ID" value="ALV07557.1"/>
    <property type="molecule type" value="Genomic_DNA"/>
</dbReference>
<reference evidence="2 3" key="1">
    <citation type="submission" date="2015-12" db="EMBL/GenBank/DDBJ databases">
        <title>Complete genome of Roseateles depolymerans KCTC 42856.</title>
        <authorList>
            <person name="Kim K.M."/>
        </authorList>
    </citation>
    <scope>NUCLEOTIDE SEQUENCE [LARGE SCALE GENOMIC DNA]</scope>
    <source>
        <strain evidence="2 3">KCTC 42856</strain>
    </source>
</reference>
<dbReference type="Pfam" id="PF09483">
    <property type="entry name" value="HpaP"/>
    <property type="match status" value="1"/>
</dbReference>
<dbReference type="KEGG" id="rdp:RD2015_3096"/>
<evidence type="ECO:0000313" key="3">
    <source>
        <dbReference type="Proteomes" id="UP000060699"/>
    </source>
</evidence>
<dbReference type="InterPro" id="IPR013390">
    <property type="entry name" value="T3SS_HpaP"/>
</dbReference>
<dbReference type="Proteomes" id="UP000060699">
    <property type="component" value="Chromosome"/>
</dbReference>
<feature type="region of interest" description="Disordered" evidence="1">
    <location>
        <begin position="1"/>
        <end position="64"/>
    </location>
</feature>
<dbReference type="RefSeq" id="WP_170156622.1">
    <property type="nucleotide sequence ID" value="NZ_CP013729.1"/>
</dbReference>
<organism evidence="2 3">
    <name type="scientific">Roseateles depolymerans</name>
    <dbReference type="NCBI Taxonomy" id="76731"/>
    <lineage>
        <taxon>Bacteria</taxon>
        <taxon>Pseudomonadati</taxon>
        <taxon>Pseudomonadota</taxon>
        <taxon>Betaproteobacteria</taxon>
        <taxon>Burkholderiales</taxon>
        <taxon>Sphaerotilaceae</taxon>
        <taxon>Roseateles</taxon>
    </lineage>
</organism>
<evidence type="ECO:0000256" key="1">
    <source>
        <dbReference type="SAM" id="MobiDB-lite"/>
    </source>
</evidence>
<proteinExistence type="predicted"/>
<dbReference type="STRING" id="76731.RD2015_3096"/>